<evidence type="ECO:0000259" key="2">
    <source>
        <dbReference type="Pfam" id="PF23622"/>
    </source>
</evidence>
<dbReference type="Gramene" id="AUR62023879-RA">
    <property type="protein sequence ID" value="AUR62023879-RA:cds"/>
    <property type="gene ID" value="AUR62023879"/>
</dbReference>
<dbReference type="PANTHER" id="PTHR34145:SF28">
    <property type="entry name" value="F-BOX DOMAIN-CONTAINING PROTEIN"/>
    <property type="match status" value="1"/>
</dbReference>
<dbReference type="InterPro" id="IPR036047">
    <property type="entry name" value="F-box-like_dom_sf"/>
</dbReference>
<dbReference type="InterPro" id="IPR032675">
    <property type="entry name" value="LRR_dom_sf"/>
</dbReference>
<feature type="domain" description="F-box" evidence="1">
    <location>
        <begin position="14"/>
        <end position="53"/>
    </location>
</feature>
<protein>
    <recommendedName>
        <fullName evidence="5">F-box domain-containing protein</fullName>
    </recommendedName>
</protein>
<proteinExistence type="predicted"/>
<evidence type="ECO:0000313" key="3">
    <source>
        <dbReference type="EnsemblPlants" id="AUR62023879-RA:cds"/>
    </source>
</evidence>
<evidence type="ECO:0000313" key="4">
    <source>
        <dbReference type="Proteomes" id="UP000596660"/>
    </source>
</evidence>
<dbReference type="Pfam" id="PF23622">
    <property type="entry name" value="LRR_At1g61320_AtMIF1"/>
    <property type="match status" value="2"/>
</dbReference>
<dbReference type="OMA" id="YINMLME"/>
<dbReference type="CDD" id="cd22160">
    <property type="entry name" value="F-box_AtFBL13-like"/>
    <property type="match status" value="1"/>
</dbReference>
<dbReference type="EnsemblPlants" id="AUR62023879-RA">
    <property type="protein sequence ID" value="AUR62023879-RA:cds"/>
    <property type="gene ID" value="AUR62023879"/>
</dbReference>
<reference evidence="3" key="1">
    <citation type="journal article" date="2017" name="Nature">
        <title>The genome of Chenopodium quinoa.</title>
        <authorList>
            <person name="Jarvis D.E."/>
            <person name="Ho Y.S."/>
            <person name="Lightfoot D.J."/>
            <person name="Schmoeckel S.M."/>
            <person name="Li B."/>
            <person name="Borm T.J.A."/>
            <person name="Ohyanagi H."/>
            <person name="Mineta K."/>
            <person name="Michell C.T."/>
            <person name="Saber N."/>
            <person name="Kharbatia N.M."/>
            <person name="Rupper R.R."/>
            <person name="Sharp A.R."/>
            <person name="Dally N."/>
            <person name="Boughton B.A."/>
            <person name="Woo Y.H."/>
            <person name="Gao G."/>
            <person name="Schijlen E.G.W.M."/>
            <person name="Guo X."/>
            <person name="Momin A.A."/>
            <person name="Negrao S."/>
            <person name="Al-Babili S."/>
            <person name="Gehring C."/>
            <person name="Roessner U."/>
            <person name="Jung C."/>
            <person name="Murphy K."/>
            <person name="Arold S.T."/>
            <person name="Gojobori T."/>
            <person name="van der Linden C.G."/>
            <person name="van Loo E.N."/>
            <person name="Jellen E.N."/>
            <person name="Maughan P.J."/>
            <person name="Tester M."/>
        </authorList>
    </citation>
    <scope>NUCLEOTIDE SEQUENCE [LARGE SCALE GENOMIC DNA]</scope>
    <source>
        <strain evidence="3">cv. PI 614886</strain>
    </source>
</reference>
<evidence type="ECO:0000259" key="1">
    <source>
        <dbReference type="Pfam" id="PF00646"/>
    </source>
</evidence>
<evidence type="ECO:0008006" key="5">
    <source>
        <dbReference type="Google" id="ProtNLM"/>
    </source>
</evidence>
<organism evidence="3 4">
    <name type="scientific">Chenopodium quinoa</name>
    <name type="common">Quinoa</name>
    <dbReference type="NCBI Taxonomy" id="63459"/>
    <lineage>
        <taxon>Eukaryota</taxon>
        <taxon>Viridiplantae</taxon>
        <taxon>Streptophyta</taxon>
        <taxon>Embryophyta</taxon>
        <taxon>Tracheophyta</taxon>
        <taxon>Spermatophyta</taxon>
        <taxon>Magnoliopsida</taxon>
        <taxon>eudicotyledons</taxon>
        <taxon>Gunneridae</taxon>
        <taxon>Pentapetalae</taxon>
        <taxon>Caryophyllales</taxon>
        <taxon>Chenopodiaceae</taxon>
        <taxon>Chenopodioideae</taxon>
        <taxon>Atripliceae</taxon>
        <taxon>Chenopodium</taxon>
    </lineage>
</organism>
<dbReference type="SUPFAM" id="SSF52047">
    <property type="entry name" value="RNI-like"/>
    <property type="match status" value="1"/>
</dbReference>
<dbReference type="SUPFAM" id="SSF81383">
    <property type="entry name" value="F-box domain"/>
    <property type="match status" value="1"/>
</dbReference>
<name>A0A803M606_CHEQI</name>
<dbReference type="Gene3D" id="3.80.10.10">
    <property type="entry name" value="Ribonuclease Inhibitor"/>
    <property type="match status" value="2"/>
</dbReference>
<dbReference type="InterPro" id="IPR055357">
    <property type="entry name" value="LRR_At1g61320_AtMIF1"/>
</dbReference>
<dbReference type="Proteomes" id="UP000596660">
    <property type="component" value="Unplaced"/>
</dbReference>
<reference evidence="3" key="2">
    <citation type="submission" date="2021-03" db="UniProtKB">
        <authorList>
            <consortium name="EnsemblPlants"/>
        </authorList>
    </citation>
    <scope>IDENTIFICATION</scope>
</reference>
<dbReference type="InterPro" id="IPR001810">
    <property type="entry name" value="F-box_dom"/>
</dbReference>
<feature type="domain" description="At1g61320/AtMIF1 LRR" evidence="2">
    <location>
        <begin position="107"/>
        <end position="269"/>
    </location>
</feature>
<accession>A0A803M606</accession>
<keyword evidence="4" id="KW-1185">Reference proteome</keyword>
<dbReference type="Pfam" id="PF00646">
    <property type="entry name" value="F-box"/>
    <property type="match status" value="1"/>
</dbReference>
<dbReference type="InterPro" id="IPR053781">
    <property type="entry name" value="F-box_AtFBL13-like"/>
</dbReference>
<sequence length="588" mass="67790">MEKKVNLEKNLDRISDLPEPIRRHILSFLPADDAVRSSILSSSWRGLWTELPKLKLSEFQLKFQFRSSLMVKKLPKGMNDGARVKREAILREREAFYGFLDRALESSSDFKKLDLYVFGYGLELESRLDHWLECVVRRRIKVLKLHFSSREKPRYCLPKIVLGANSLTKLHLQKCDLNSSRFVDAQLPSLREVNLEYVYMDDGVMGSLAAVCPNLEVFDIISCRGFTRFVVSGLNKLLTMEFETSADVIELIEIEAPNLLEFFYLNDRNIDAQACAIKVLACPKMRRLRLHGAQLGDDVFKQILENLFVLEKLELYRCNWLEHVSVSNQHLVQVEFSYCRRIKMVEIDAPNLKSFQYSNGELMTIKPKGCALKLTEASIYIKPYIRGDKWYVRFIKFLAKLRHCEKLQLIVGSEEEFLIPESVRMESRPPLHGVKNLVVQLRSSLLKYTQVELVQALLWLASCLESLSINNDSNPVCKFLKIAKQPRETGEIADYFGADYCGAFGEEVSRVAGEEKFTYEKPVEGKKKCGCWKSLPINCWKHALTEVSLENWGGDEDDTDLATFFSKARVDGKMVCFVKKVRPGWNRR</sequence>
<dbReference type="InterPro" id="IPR053772">
    <property type="entry name" value="At1g61320/At1g61330-like"/>
</dbReference>
<dbReference type="PANTHER" id="PTHR34145">
    <property type="entry name" value="OS02G0105600 PROTEIN"/>
    <property type="match status" value="1"/>
</dbReference>
<feature type="domain" description="At1g61320/AtMIF1 LRR" evidence="2">
    <location>
        <begin position="282"/>
        <end position="468"/>
    </location>
</feature>
<dbReference type="AlphaFoldDB" id="A0A803M606"/>